<organism evidence="6 7">
    <name type="scientific">Penicillium argentinense</name>
    <dbReference type="NCBI Taxonomy" id="1131581"/>
    <lineage>
        <taxon>Eukaryota</taxon>
        <taxon>Fungi</taxon>
        <taxon>Dikarya</taxon>
        <taxon>Ascomycota</taxon>
        <taxon>Pezizomycotina</taxon>
        <taxon>Eurotiomycetes</taxon>
        <taxon>Eurotiomycetidae</taxon>
        <taxon>Eurotiales</taxon>
        <taxon>Aspergillaceae</taxon>
        <taxon>Penicillium</taxon>
    </lineage>
</organism>
<feature type="transmembrane region" description="Helical" evidence="4">
    <location>
        <begin position="147"/>
        <end position="168"/>
    </location>
</feature>
<feature type="compositionally biased region" description="Basic and acidic residues" evidence="3">
    <location>
        <begin position="10"/>
        <end position="22"/>
    </location>
</feature>
<feature type="region of interest" description="Disordered" evidence="3">
    <location>
        <begin position="1"/>
        <end position="24"/>
    </location>
</feature>
<dbReference type="InterPro" id="IPR050327">
    <property type="entry name" value="Proton-linked_MCT"/>
</dbReference>
<dbReference type="AlphaFoldDB" id="A0A9W9EZW0"/>
<name>A0A9W9EZW0_9EURO</name>
<dbReference type="OrthoDB" id="2213137at2759"/>
<reference evidence="6" key="1">
    <citation type="submission" date="2022-11" db="EMBL/GenBank/DDBJ databases">
        <authorList>
            <person name="Petersen C."/>
        </authorList>
    </citation>
    <scope>NUCLEOTIDE SEQUENCE</scope>
    <source>
        <strain evidence="6">IBT 30761</strain>
    </source>
</reference>
<feature type="domain" description="Major facilitator superfamily (MFS) profile" evidence="5">
    <location>
        <begin position="255"/>
        <end position="451"/>
    </location>
</feature>
<feature type="transmembrane region" description="Helical" evidence="4">
    <location>
        <begin position="251"/>
        <end position="277"/>
    </location>
</feature>
<dbReference type="InterPro" id="IPR036259">
    <property type="entry name" value="MFS_trans_sf"/>
</dbReference>
<dbReference type="GO" id="GO:0022857">
    <property type="term" value="F:transmembrane transporter activity"/>
    <property type="evidence" value="ECO:0007669"/>
    <property type="project" value="InterPro"/>
</dbReference>
<feature type="transmembrane region" description="Helical" evidence="4">
    <location>
        <begin position="91"/>
        <end position="115"/>
    </location>
</feature>
<sequence>MTPKGSSEISDAKSKPSSDARESPSCIACDNEAHNVTSESVFPSIDGGRHAWLFLLASAVLEALVWGFAFSFGIFQRYYSAHEPFKGSSNIAVIGTCAMGLAYLIAPLPIIGMILMPQIARWVSTVGVLIMCLSLALSSFSSSVTHLILSQGIGFGVGGSLAYTPSILFMSDWFVKRKGLAFGVVWAGSGLSGIIFPLIIQWLLDQYGVQATLRISAIALFVLSLPFLYFHRPRLPASYYVRQHRLNFNFLYSRVYLVYQIGNTMQALGFFLPTIYLPTYAHGMGASEVLSSLTVTLFNISSVFGSVMIGFLSDRYHVTRCILLCTVGTTIAVFFIWGFAQNIPSLYVFCIGYGLLAGGYSSTWSSIAHEIQQANPAADVSVIFPFMETGRGIGNVASGPLSEALLKTGGGRENITMWGGYGRGYGSIVIWTGITAAVGGISVVARYMRIV</sequence>
<protein>
    <recommendedName>
        <fullName evidence="5">Major facilitator superfamily (MFS) profile domain-containing protein</fullName>
    </recommendedName>
</protein>
<feature type="transmembrane region" description="Helical" evidence="4">
    <location>
        <begin position="428"/>
        <end position="448"/>
    </location>
</feature>
<dbReference type="PANTHER" id="PTHR11360:SF287">
    <property type="entry name" value="MFS MONOCARBOXYLATE TRANSPORTER"/>
    <property type="match status" value="1"/>
</dbReference>
<evidence type="ECO:0000259" key="5">
    <source>
        <dbReference type="PROSITE" id="PS50850"/>
    </source>
</evidence>
<comment type="similarity">
    <text evidence="2">Belongs to the major facilitator superfamily. Monocarboxylate porter (TC 2.A.1.13) family.</text>
</comment>
<dbReference type="Pfam" id="PF07690">
    <property type="entry name" value="MFS_1"/>
    <property type="match status" value="1"/>
</dbReference>
<gene>
    <name evidence="6" type="ORF">N7532_009671</name>
</gene>
<dbReference type="RefSeq" id="XP_056472968.1">
    <property type="nucleotide sequence ID" value="XM_056622162.1"/>
</dbReference>
<keyword evidence="4" id="KW-0812">Transmembrane</keyword>
<dbReference type="PANTHER" id="PTHR11360">
    <property type="entry name" value="MONOCARBOXYLATE TRANSPORTER"/>
    <property type="match status" value="1"/>
</dbReference>
<dbReference type="InterPro" id="IPR020846">
    <property type="entry name" value="MFS_dom"/>
</dbReference>
<keyword evidence="7" id="KW-1185">Reference proteome</keyword>
<evidence type="ECO:0000256" key="2">
    <source>
        <dbReference type="ARBA" id="ARBA00006727"/>
    </source>
</evidence>
<dbReference type="InterPro" id="IPR011701">
    <property type="entry name" value="MFS"/>
</dbReference>
<dbReference type="Gene3D" id="1.20.1250.20">
    <property type="entry name" value="MFS general substrate transporter like domains"/>
    <property type="match status" value="2"/>
</dbReference>
<dbReference type="SUPFAM" id="SSF103473">
    <property type="entry name" value="MFS general substrate transporter"/>
    <property type="match status" value="1"/>
</dbReference>
<comment type="caution">
    <text evidence="6">The sequence shown here is derived from an EMBL/GenBank/DDBJ whole genome shotgun (WGS) entry which is preliminary data.</text>
</comment>
<dbReference type="GeneID" id="81361141"/>
<comment type="subcellular location">
    <subcellularLocation>
        <location evidence="1">Membrane</location>
        <topology evidence="1">Multi-pass membrane protein</topology>
    </subcellularLocation>
</comment>
<evidence type="ECO:0000256" key="1">
    <source>
        <dbReference type="ARBA" id="ARBA00004141"/>
    </source>
</evidence>
<reference evidence="6" key="2">
    <citation type="journal article" date="2023" name="IMA Fungus">
        <title>Comparative genomic study of the Penicillium genus elucidates a diverse pangenome and 15 lateral gene transfer events.</title>
        <authorList>
            <person name="Petersen C."/>
            <person name="Sorensen T."/>
            <person name="Nielsen M.R."/>
            <person name="Sondergaard T.E."/>
            <person name="Sorensen J.L."/>
            <person name="Fitzpatrick D.A."/>
            <person name="Frisvad J.C."/>
            <person name="Nielsen K.L."/>
        </authorList>
    </citation>
    <scope>NUCLEOTIDE SEQUENCE</scope>
    <source>
        <strain evidence="6">IBT 30761</strain>
    </source>
</reference>
<feature type="transmembrane region" description="Helical" evidence="4">
    <location>
        <begin position="289"/>
        <end position="309"/>
    </location>
</feature>
<evidence type="ECO:0000313" key="7">
    <source>
        <dbReference type="Proteomes" id="UP001149074"/>
    </source>
</evidence>
<dbReference type="PROSITE" id="PS50850">
    <property type="entry name" value="MFS"/>
    <property type="match status" value="1"/>
</dbReference>
<keyword evidence="4" id="KW-1133">Transmembrane helix</keyword>
<dbReference type="Proteomes" id="UP001149074">
    <property type="component" value="Unassembled WGS sequence"/>
</dbReference>
<feature type="transmembrane region" description="Helical" evidence="4">
    <location>
        <begin position="52"/>
        <end position="79"/>
    </location>
</feature>
<feature type="transmembrane region" description="Helical" evidence="4">
    <location>
        <begin position="122"/>
        <end position="141"/>
    </location>
</feature>
<feature type="transmembrane region" description="Helical" evidence="4">
    <location>
        <begin position="321"/>
        <end position="340"/>
    </location>
</feature>
<evidence type="ECO:0000313" key="6">
    <source>
        <dbReference type="EMBL" id="KAJ5090987.1"/>
    </source>
</evidence>
<proteinExistence type="inferred from homology"/>
<evidence type="ECO:0000256" key="3">
    <source>
        <dbReference type="SAM" id="MobiDB-lite"/>
    </source>
</evidence>
<evidence type="ECO:0000256" key="4">
    <source>
        <dbReference type="SAM" id="Phobius"/>
    </source>
</evidence>
<dbReference type="GO" id="GO:0016020">
    <property type="term" value="C:membrane"/>
    <property type="evidence" value="ECO:0007669"/>
    <property type="project" value="UniProtKB-SubCell"/>
</dbReference>
<feature type="transmembrane region" description="Helical" evidence="4">
    <location>
        <begin position="212"/>
        <end position="230"/>
    </location>
</feature>
<feature type="transmembrane region" description="Helical" evidence="4">
    <location>
        <begin position="180"/>
        <end position="200"/>
    </location>
</feature>
<dbReference type="EMBL" id="JAPQKI010000009">
    <property type="protein sequence ID" value="KAJ5090987.1"/>
    <property type="molecule type" value="Genomic_DNA"/>
</dbReference>
<accession>A0A9W9EZW0</accession>
<keyword evidence="4" id="KW-0472">Membrane</keyword>